<feature type="region of interest" description="Disordered" evidence="1">
    <location>
        <begin position="19"/>
        <end position="91"/>
    </location>
</feature>
<protein>
    <submittedName>
        <fullName evidence="3">Uncharacterized protein isoform X3</fullName>
    </submittedName>
</protein>
<gene>
    <name evidence="3" type="primary">LOC26534064</name>
</gene>
<dbReference type="RefSeq" id="XP_033238102.1">
    <property type="nucleotide sequence ID" value="XM_033382211.1"/>
</dbReference>
<dbReference type="AlphaFoldDB" id="A0A6I8W437"/>
<evidence type="ECO:0000313" key="3">
    <source>
        <dbReference type="RefSeq" id="XP_033238102.1"/>
    </source>
</evidence>
<proteinExistence type="predicted"/>
<sequence length="274" mass="29374">MFIVSRHGHTLLHISAPRCPARSASEIQSTATSAHAGRRPLRPAPAAPPPSTPAHAERRPRRPVIRPVVGTATSSFSSPAERRPRHPVNRPVVGAPAPSVSSLLQHKSLNILPTALVVLDMGSRDFETGALIDPCTPVSSIDDSLASAFKLPTTRVGNEKVCTAVIRTKTGDFRLEAILKVEPRLRPLSDTIRARFDDLKLADAQFHRPATISLVLGADVYPKVTTRVPGTRGRPSCGHEHGVRMDRIRCMHAAIDTDWALHPAGEGGGEGCSG</sequence>
<evidence type="ECO:0000256" key="1">
    <source>
        <dbReference type="SAM" id="MobiDB-lite"/>
    </source>
</evidence>
<feature type="compositionally biased region" description="Pro residues" evidence="1">
    <location>
        <begin position="42"/>
        <end position="52"/>
    </location>
</feature>
<name>A0A6I8W437_DROPS</name>
<keyword evidence="2" id="KW-1185">Reference proteome</keyword>
<evidence type="ECO:0000313" key="2">
    <source>
        <dbReference type="Proteomes" id="UP000001819"/>
    </source>
</evidence>
<organism evidence="2 3">
    <name type="scientific">Drosophila pseudoobscura pseudoobscura</name>
    <name type="common">Fruit fly</name>
    <dbReference type="NCBI Taxonomy" id="46245"/>
    <lineage>
        <taxon>Eukaryota</taxon>
        <taxon>Metazoa</taxon>
        <taxon>Ecdysozoa</taxon>
        <taxon>Arthropoda</taxon>
        <taxon>Hexapoda</taxon>
        <taxon>Insecta</taxon>
        <taxon>Pterygota</taxon>
        <taxon>Neoptera</taxon>
        <taxon>Endopterygota</taxon>
        <taxon>Diptera</taxon>
        <taxon>Brachycera</taxon>
        <taxon>Muscomorpha</taxon>
        <taxon>Ephydroidea</taxon>
        <taxon>Drosophilidae</taxon>
        <taxon>Drosophila</taxon>
        <taxon>Sophophora</taxon>
    </lineage>
</organism>
<dbReference type="Proteomes" id="UP000001819">
    <property type="component" value="Chromosome X"/>
</dbReference>
<accession>A0A6I8W437</accession>
<reference evidence="3" key="1">
    <citation type="submission" date="2025-08" db="UniProtKB">
        <authorList>
            <consortium name="RefSeq"/>
        </authorList>
    </citation>
    <scope>IDENTIFICATION</scope>
    <source>
        <strain evidence="3">MV-25-SWS-2005</strain>
        <tissue evidence="3">Whole body</tissue>
    </source>
</reference>